<dbReference type="EnsemblPlants" id="AVESA.00010b.r2.1CG0104220.1">
    <property type="protein sequence ID" value="AVESA.00010b.r2.1CG0104220.1.CDS.1"/>
    <property type="gene ID" value="AVESA.00010b.r2.1CG0104220"/>
</dbReference>
<reference evidence="1" key="2">
    <citation type="submission" date="2025-09" db="UniProtKB">
        <authorList>
            <consortium name="EnsemblPlants"/>
        </authorList>
    </citation>
    <scope>IDENTIFICATION</scope>
</reference>
<organism evidence="1 2">
    <name type="scientific">Avena sativa</name>
    <name type="common">Oat</name>
    <dbReference type="NCBI Taxonomy" id="4498"/>
    <lineage>
        <taxon>Eukaryota</taxon>
        <taxon>Viridiplantae</taxon>
        <taxon>Streptophyta</taxon>
        <taxon>Embryophyta</taxon>
        <taxon>Tracheophyta</taxon>
        <taxon>Spermatophyta</taxon>
        <taxon>Magnoliopsida</taxon>
        <taxon>Liliopsida</taxon>
        <taxon>Poales</taxon>
        <taxon>Poaceae</taxon>
        <taxon>BOP clade</taxon>
        <taxon>Pooideae</taxon>
        <taxon>Poodae</taxon>
        <taxon>Poeae</taxon>
        <taxon>Poeae Chloroplast Group 1 (Aveneae type)</taxon>
        <taxon>Aveninae</taxon>
        <taxon>Avena</taxon>
    </lineage>
</organism>
<sequence>MDLKTGAPRGKKKTQVAATKAVEKKKTCPRLLNPALATPSRCLASGSHRKKQVSRSVKAVLHFPVGQIGRYLKEGRYSQRIGFRASIYLAAVLEYLTAEVLELAGQAAKESKKIRIISRHVMLGVMRNKELSKQLVGVTIVHSGVLPSIHESLLGNGTTEHATKLPMEDAAKSPEKTAKSP</sequence>
<proteinExistence type="predicted"/>
<accession>A0ACD5TPZ6</accession>
<reference evidence="1" key="1">
    <citation type="submission" date="2021-05" db="EMBL/GenBank/DDBJ databases">
        <authorList>
            <person name="Scholz U."/>
            <person name="Mascher M."/>
            <person name="Fiebig A."/>
        </authorList>
    </citation>
    <scope>NUCLEOTIDE SEQUENCE [LARGE SCALE GENOMIC DNA]</scope>
</reference>
<evidence type="ECO:0000313" key="2">
    <source>
        <dbReference type="Proteomes" id="UP001732700"/>
    </source>
</evidence>
<name>A0ACD5TPZ6_AVESA</name>
<protein>
    <submittedName>
        <fullName evidence="1">Uncharacterized protein</fullName>
    </submittedName>
</protein>
<evidence type="ECO:0000313" key="1">
    <source>
        <dbReference type="EnsemblPlants" id="AVESA.00010b.r2.1CG0104220.1.CDS.1"/>
    </source>
</evidence>
<keyword evidence="2" id="KW-1185">Reference proteome</keyword>
<dbReference type="Proteomes" id="UP001732700">
    <property type="component" value="Chromosome 1C"/>
</dbReference>